<evidence type="ECO:0000313" key="8">
    <source>
        <dbReference type="Proteomes" id="UP000008138"/>
    </source>
</evidence>
<sequence>MDPVERAREILRQYPLCDSCLGRLFASMGYGVENAERGRAIKTLLHMRLVYDYRNGVDVAEDLKALGRVHAPTRRFLASNGISVEEARCYICGGLLKDVEKYAESVAKALAEIDFGTFQVGSVVPRDMLEREREIVAKFGIETGESIKHEINRRIGRAVGELLRRPASKERPDVVATVNIIDGTVKVARNPLLLLGRYLKLSRVVSQGRLVPGASRTIEEVLDPVRARFGGSALVLHAAGREDSDVRMLGNGRPAVVEIKEPSKYRGDLSGLATEWVILSPLKPGTRNDVREMKAKSKTSIKLYRAVALSDKPISAEDLAKLKALEGAVVVQRTPRRIKRLSPRARRRRMVYNIEAYQIADRVIEVFVRCQGGLYVKEFINGDGGRTQPSVAETLGASLEVVELDVLDVE</sequence>
<dbReference type="SUPFAM" id="SSF55120">
    <property type="entry name" value="Pseudouridine synthase"/>
    <property type="match status" value="1"/>
</dbReference>
<evidence type="ECO:0000256" key="2">
    <source>
        <dbReference type="ARBA" id="ARBA00022694"/>
    </source>
</evidence>
<dbReference type="InterPro" id="IPR004114">
    <property type="entry name" value="THUMP_dom"/>
</dbReference>
<dbReference type="OrthoDB" id="10348at2157"/>
<keyword evidence="3 5" id="KW-0694">RNA-binding</keyword>
<comment type="similarity">
    <text evidence="1 5">Belongs to the pseudouridine synthase Pus10 family.</text>
</comment>
<evidence type="ECO:0000259" key="6">
    <source>
        <dbReference type="PROSITE" id="PS51165"/>
    </source>
</evidence>
<keyword evidence="8" id="KW-1185">Reference proteome</keyword>
<feature type="binding site" evidence="5">
    <location>
        <position position="375"/>
    </location>
    <ligand>
        <name>substrate</name>
    </ligand>
</feature>
<reference key="2">
    <citation type="submission" date="2011-03" db="EMBL/GenBank/DDBJ databases">
        <title>Complete genome sequence of the thermoacidophilic crenarchaeon Thermoproteus uzoniensis 768-20.</title>
        <authorList>
            <person name="Mardanov A.V."/>
            <person name="Gumerov V.M."/>
            <person name="Beletsky A.V."/>
            <person name="Prokofeva M.I."/>
            <person name="Bonch-Osmolovskaya E.A."/>
            <person name="Ravin N.V."/>
            <person name="Skryabin K.G."/>
        </authorList>
    </citation>
    <scope>NUCLEOTIDE SEQUENCE</scope>
    <source>
        <strain>768-20</strain>
    </source>
</reference>
<evidence type="ECO:0000256" key="5">
    <source>
        <dbReference type="HAMAP-Rule" id="MF_01893"/>
    </source>
</evidence>
<dbReference type="InterPro" id="IPR055174">
    <property type="entry name" value="Pus10_THUMP_arc"/>
</dbReference>
<dbReference type="STRING" id="999630.TUZN_0255"/>
<protein>
    <recommendedName>
        <fullName evidence="5">tRNA pseudouridine synthase Pus10</fullName>
        <ecNumber evidence="5">5.4.99.25</ecNumber>
    </recommendedName>
    <alternativeName>
        <fullName evidence="5">tRNA pseudouridine 54/55 synthase</fullName>
        <shortName evidence="5">Psi54/55 synthase</shortName>
    </alternativeName>
</protein>
<proteinExistence type="inferred from homology"/>
<dbReference type="PANTHER" id="PTHR21568">
    <property type="entry name" value="TRNA PSEUDOURIDINE SYNTHASE PUS10"/>
    <property type="match status" value="1"/>
</dbReference>
<dbReference type="HAMAP" id="MF_01893">
    <property type="entry name" value="Pus10_arch"/>
    <property type="match status" value="1"/>
</dbReference>
<organism evidence="7 8">
    <name type="scientific">Thermoproteus uzoniensis (strain 768-20)</name>
    <dbReference type="NCBI Taxonomy" id="999630"/>
    <lineage>
        <taxon>Archaea</taxon>
        <taxon>Thermoproteota</taxon>
        <taxon>Thermoprotei</taxon>
        <taxon>Thermoproteales</taxon>
        <taxon>Thermoproteaceae</taxon>
        <taxon>Thermoproteus</taxon>
    </lineage>
</organism>
<keyword evidence="2 5" id="KW-0819">tRNA processing</keyword>
<dbReference type="AlphaFoldDB" id="F2L212"/>
<dbReference type="Gene3D" id="3.30.70.3190">
    <property type="match status" value="1"/>
</dbReference>
<name>F2L212_THEU7</name>
<dbReference type="HOGENOM" id="CLU_028780_2_0_2"/>
<dbReference type="Pfam" id="PF21238">
    <property type="entry name" value="Pus10_C"/>
    <property type="match status" value="1"/>
</dbReference>
<evidence type="ECO:0000256" key="3">
    <source>
        <dbReference type="ARBA" id="ARBA00022884"/>
    </source>
</evidence>
<dbReference type="eggNOG" id="arCOG01015">
    <property type="taxonomic scope" value="Archaea"/>
</dbReference>
<dbReference type="EC" id="5.4.99.25" evidence="5"/>
<evidence type="ECO:0000313" key="7">
    <source>
        <dbReference type="EMBL" id="AEA11753.1"/>
    </source>
</evidence>
<dbReference type="RefSeq" id="WP_013679089.1">
    <property type="nucleotide sequence ID" value="NC_015315.1"/>
</dbReference>
<comment type="catalytic activity">
    <reaction evidence="5">
        <text>uridine(55) in tRNA = pseudouridine(55) in tRNA</text>
        <dbReference type="Rhea" id="RHEA:42532"/>
        <dbReference type="Rhea" id="RHEA-COMP:10101"/>
        <dbReference type="Rhea" id="RHEA-COMP:10102"/>
        <dbReference type="ChEBI" id="CHEBI:65314"/>
        <dbReference type="ChEBI" id="CHEBI:65315"/>
        <dbReference type="EC" id="5.4.99.25"/>
    </reaction>
</comment>
<gene>
    <name evidence="5" type="primary">pus10</name>
    <name evidence="7" type="ordered locus">TUZN_0255</name>
</gene>
<evidence type="ECO:0000256" key="1">
    <source>
        <dbReference type="ARBA" id="ARBA00009652"/>
    </source>
</evidence>
<accession>F2L212</accession>
<dbReference type="PROSITE" id="PS51165">
    <property type="entry name" value="THUMP"/>
    <property type="match status" value="1"/>
</dbReference>
<dbReference type="KEGG" id="tuz:TUZN_0255"/>
<dbReference type="GO" id="GO:0000049">
    <property type="term" value="F:tRNA binding"/>
    <property type="evidence" value="ECO:0007669"/>
    <property type="project" value="InterPro"/>
</dbReference>
<dbReference type="GeneID" id="10359802"/>
<feature type="active site" description="Nucleophile" evidence="5">
    <location>
        <position position="243"/>
    </location>
</feature>
<dbReference type="Pfam" id="PF22023">
    <property type="entry name" value="Pus10_THUMP_arc"/>
    <property type="match status" value="1"/>
</dbReference>
<dbReference type="InterPro" id="IPR005912">
    <property type="entry name" value="Pus10"/>
</dbReference>
<dbReference type="InterPro" id="IPR048741">
    <property type="entry name" value="Pus10-like_C"/>
</dbReference>
<keyword evidence="4 5" id="KW-0413">Isomerase</keyword>
<comment type="function">
    <text evidence="5">Responsible for synthesis of pseudouridine from uracil-54 and uracil-55 in the psi GC loop of transfer RNAs.</text>
</comment>
<dbReference type="GO" id="GO:0031119">
    <property type="term" value="P:tRNA pseudouridine synthesis"/>
    <property type="evidence" value="ECO:0007669"/>
    <property type="project" value="UniProtKB-UniRule"/>
</dbReference>
<dbReference type="GO" id="GO:0160148">
    <property type="term" value="F:tRNA pseudouridine(55) synthase activity"/>
    <property type="evidence" value="ECO:0007669"/>
    <property type="project" value="UniProtKB-EC"/>
</dbReference>
<dbReference type="PANTHER" id="PTHR21568:SF0">
    <property type="entry name" value="TRNA PSEUDOURIDINE SYNTHASE PUS10"/>
    <property type="match status" value="1"/>
</dbReference>
<reference evidence="7 8" key="1">
    <citation type="journal article" date="2011" name="J. Bacteriol.">
        <title>Complete genome sequence of the thermoacidophilic crenarchaeon Thermoproteus uzoniensis 768-20.</title>
        <authorList>
            <person name="Mardanov A.V."/>
            <person name="Gumerov V.M."/>
            <person name="Beletsky A.V."/>
            <person name="Prokofeva M.I."/>
            <person name="Bonch-Osmolovskaya E.A."/>
            <person name="Ravin N.V."/>
            <person name="Skryabin K.G."/>
        </authorList>
    </citation>
    <scope>NUCLEOTIDE SEQUENCE [LARGE SCALE GENOMIC DNA]</scope>
    <source>
        <strain evidence="7 8">768-20</strain>
    </source>
</reference>
<dbReference type="NCBIfam" id="TIGR01213">
    <property type="entry name" value="pseudo_Pus10arc"/>
    <property type="match status" value="1"/>
</dbReference>
<dbReference type="InterPro" id="IPR020103">
    <property type="entry name" value="PsdUridine_synth_cat_dom_sf"/>
</dbReference>
<comment type="catalytic activity">
    <reaction evidence="5">
        <text>uridine(54) in tRNA = pseudouridine(54) in tRNA</text>
        <dbReference type="Rhea" id="RHEA:57876"/>
        <dbReference type="Rhea" id="RHEA-COMP:10193"/>
        <dbReference type="Rhea" id="RHEA-COMP:14141"/>
        <dbReference type="ChEBI" id="CHEBI:65314"/>
        <dbReference type="ChEBI" id="CHEBI:65315"/>
    </reaction>
</comment>
<feature type="domain" description="THUMP" evidence="6">
    <location>
        <begin position="67"/>
        <end position="191"/>
    </location>
</feature>
<feature type="binding site" evidence="5">
    <location>
        <position position="304"/>
    </location>
    <ligand>
        <name>substrate</name>
    </ligand>
</feature>
<evidence type="ECO:0000256" key="4">
    <source>
        <dbReference type="ARBA" id="ARBA00023235"/>
    </source>
</evidence>
<dbReference type="Proteomes" id="UP000008138">
    <property type="component" value="Chromosome"/>
</dbReference>
<dbReference type="EMBL" id="CP002590">
    <property type="protein sequence ID" value="AEA11753.1"/>
    <property type="molecule type" value="Genomic_DNA"/>
</dbReference>
<dbReference type="InterPro" id="IPR039894">
    <property type="entry name" value="Pus10-like"/>
</dbReference>